<dbReference type="KEGG" id="obg:Verru16b_03217"/>
<evidence type="ECO:0000313" key="1">
    <source>
        <dbReference type="EMBL" id="AOS46121.1"/>
    </source>
</evidence>
<keyword evidence="2" id="KW-1185">Reference proteome</keyword>
<evidence type="ECO:0000313" key="2">
    <source>
        <dbReference type="Proteomes" id="UP000095228"/>
    </source>
</evidence>
<dbReference type="AlphaFoldDB" id="A0A1D8AZ30"/>
<dbReference type="STRING" id="1838286.Verru16b_03217"/>
<name>A0A1D8AZ30_9BACT</name>
<organism evidence="1 2">
    <name type="scientific">Lacunisphaera limnophila</name>
    <dbReference type="NCBI Taxonomy" id="1838286"/>
    <lineage>
        <taxon>Bacteria</taxon>
        <taxon>Pseudomonadati</taxon>
        <taxon>Verrucomicrobiota</taxon>
        <taxon>Opitutia</taxon>
        <taxon>Opitutales</taxon>
        <taxon>Opitutaceae</taxon>
        <taxon>Lacunisphaera</taxon>
    </lineage>
</organism>
<sequence>MDAQFALFENDRLRRVMTRFGLASDGHVRLWRCALVLPIVLWAPLVLLSAVQGLWWTQDLKQSFLADFSVHMQMLVAIPFFLFAEEFVEQRIGEAWLQLRDGGLVSPESRQVLLDAAAKAMRVRDSIWLDMLAYALGLAGAWIWLWQMKSDGVSTWHSVVDGPSEGLSLAGWWLGLVSVPILNYWYGRWLGKWAIWSYLLWSASHTNLRLSAAHPDLSGGLSFLNRTQGSFGMIVFGIGMVVATTVGYLVGVAGLAAHSFAVWFSITGFLTLGPTAFLLPLFFFSRQLVEAKTRGFVEYGALGLEYTEAFRSKWITGREKPNPLEASADIAGLCDLGQHYENVRNMRVVPFDFNTALQLFGAALGPLLPVLLRIFELPEPIKKLFGI</sequence>
<proteinExistence type="predicted"/>
<dbReference type="RefSeq" id="WP_157772479.1">
    <property type="nucleotide sequence ID" value="NZ_CP016094.1"/>
</dbReference>
<dbReference type="Proteomes" id="UP000095228">
    <property type="component" value="Chromosome"/>
</dbReference>
<reference evidence="1 2" key="1">
    <citation type="submission" date="2016-06" db="EMBL/GenBank/DDBJ databases">
        <title>Three novel species with peptidoglycan cell walls form the new genus Lacunisphaera gen. nov. in the family Opitutaceae of the verrucomicrobial subdivision 4.</title>
        <authorList>
            <person name="Rast P."/>
            <person name="Gloeckner I."/>
            <person name="Jogler M."/>
            <person name="Boedeker C."/>
            <person name="Jeske O."/>
            <person name="Wiegand S."/>
            <person name="Reinhardt R."/>
            <person name="Schumann P."/>
            <person name="Rohde M."/>
            <person name="Spring S."/>
            <person name="Gloeckner F.O."/>
            <person name="Jogler C."/>
        </authorList>
    </citation>
    <scope>NUCLEOTIDE SEQUENCE [LARGE SCALE GENOMIC DNA]</scope>
    <source>
        <strain evidence="1 2">IG16b</strain>
    </source>
</reference>
<gene>
    <name evidence="1" type="ORF">Verru16b_03217</name>
</gene>
<accession>A0A1D8AZ30</accession>
<dbReference type="OrthoDB" id="5493434at2"/>
<dbReference type="EMBL" id="CP016094">
    <property type="protein sequence ID" value="AOS46121.1"/>
    <property type="molecule type" value="Genomic_DNA"/>
</dbReference>
<protein>
    <submittedName>
        <fullName evidence="1">Uncharacterized protein</fullName>
    </submittedName>
</protein>